<dbReference type="STRING" id="393003.SAMN05660461_2460"/>
<gene>
    <name evidence="5" type="ORF">SAMN05660461_2460</name>
</gene>
<feature type="signal peptide" evidence="4">
    <location>
        <begin position="1"/>
        <end position="27"/>
    </location>
</feature>
<dbReference type="EMBL" id="FUZZ01000001">
    <property type="protein sequence ID" value="SKD02248.1"/>
    <property type="molecule type" value="Genomic_DNA"/>
</dbReference>
<dbReference type="InterPro" id="IPR008969">
    <property type="entry name" value="CarboxyPept-like_regulatory"/>
</dbReference>
<dbReference type="RefSeq" id="WP_079469636.1">
    <property type="nucleotide sequence ID" value="NZ_FUZZ01000001.1"/>
</dbReference>
<dbReference type="InterPro" id="IPR036942">
    <property type="entry name" value="Beta-barrel_TonB_sf"/>
</dbReference>
<dbReference type="SUPFAM" id="SSF56935">
    <property type="entry name" value="Porins"/>
    <property type="match status" value="1"/>
</dbReference>
<dbReference type="Gene3D" id="2.170.130.10">
    <property type="entry name" value="TonB-dependent receptor, plug domain"/>
    <property type="match status" value="1"/>
</dbReference>
<keyword evidence="2" id="KW-0472">Membrane</keyword>
<proteinExistence type="predicted"/>
<organism evidence="5 6">
    <name type="scientific">Chitinophaga ginsengisegetis</name>
    <dbReference type="NCBI Taxonomy" id="393003"/>
    <lineage>
        <taxon>Bacteria</taxon>
        <taxon>Pseudomonadati</taxon>
        <taxon>Bacteroidota</taxon>
        <taxon>Chitinophagia</taxon>
        <taxon>Chitinophagales</taxon>
        <taxon>Chitinophagaceae</taxon>
        <taxon>Chitinophaga</taxon>
    </lineage>
</organism>
<dbReference type="Gene3D" id="2.40.170.20">
    <property type="entry name" value="TonB-dependent receptor, beta-barrel domain"/>
    <property type="match status" value="1"/>
</dbReference>
<accession>A0A1T5NQ37</accession>
<evidence type="ECO:0000256" key="1">
    <source>
        <dbReference type="ARBA" id="ARBA00004442"/>
    </source>
</evidence>
<protein>
    <submittedName>
        <fullName evidence="5">Outer membrane receptor proteins, mostly Fe transport</fullName>
    </submittedName>
</protein>
<dbReference type="InterPro" id="IPR037066">
    <property type="entry name" value="Plug_dom_sf"/>
</dbReference>
<keyword evidence="5" id="KW-0675">Receptor</keyword>
<evidence type="ECO:0000313" key="6">
    <source>
        <dbReference type="Proteomes" id="UP000190166"/>
    </source>
</evidence>
<reference evidence="5 6" key="1">
    <citation type="submission" date="2017-02" db="EMBL/GenBank/DDBJ databases">
        <authorList>
            <person name="Peterson S.W."/>
        </authorList>
    </citation>
    <scope>NUCLEOTIDE SEQUENCE [LARGE SCALE GENOMIC DNA]</scope>
    <source>
        <strain evidence="5 6">DSM 18108</strain>
    </source>
</reference>
<evidence type="ECO:0000313" key="5">
    <source>
        <dbReference type="EMBL" id="SKD02248.1"/>
    </source>
</evidence>
<dbReference type="Gene3D" id="2.60.40.1120">
    <property type="entry name" value="Carboxypeptidase-like, regulatory domain"/>
    <property type="match status" value="1"/>
</dbReference>
<name>A0A1T5NQ37_9BACT</name>
<feature type="chain" id="PRO_5012369038" evidence="4">
    <location>
        <begin position="28"/>
        <end position="890"/>
    </location>
</feature>
<dbReference type="Gene3D" id="3.55.50.30">
    <property type="match status" value="1"/>
</dbReference>
<dbReference type="Proteomes" id="UP000190166">
    <property type="component" value="Unassembled WGS sequence"/>
</dbReference>
<keyword evidence="3" id="KW-0998">Cell outer membrane</keyword>
<comment type="subcellular location">
    <subcellularLocation>
        <location evidence="1">Cell outer membrane</location>
    </subcellularLocation>
</comment>
<dbReference type="SUPFAM" id="SSF49464">
    <property type="entry name" value="Carboxypeptidase regulatory domain-like"/>
    <property type="match status" value="1"/>
</dbReference>
<keyword evidence="6" id="KW-1185">Reference proteome</keyword>
<dbReference type="GO" id="GO:0009279">
    <property type="term" value="C:cell outer membrane"/>
    <property type="evidence" value="ECO:0007669"/>
    <property type="project" value="UniProtKB-SubCell"/>
</dbReference>
<sequence length="890" mass="99131">MKKSRWIGAATLQSLLLFFATTVPALAQNERITLDLNNVPLISALDSIQQHSGYRFSYSLELVPLLKESRVSIYFKNHSIEKVLSLLFAEKGIKYRVIDNMVLLSKSPPASTKRTDLPGLIQVIKGKVVDKESHSPLANVSITVLNASMARGAITDSNGFFLLEIPVGRQSLQFSSIGYQEQLAADIIVVSGKETFLTIELQESVKTLREVVVSQGQSRNRALNSMATVSAHVVTPEDASRYAAGYNDPARMVSALAGVLSGGNGRNNIIIRGNAPGGLLWKLEGIEIPAPNHFSRGQGDAGGLFSIVGAGMLSNFDFFTSAFPAEYGNALAGIMDLNLRKGNSDKAEYALQVGVIGSEASLEGPISKSKKSSYLLNYRYGNLQFLSEGGIIHLPDNQKSPVFQDFSMHINFPTRKAGEFSIFGIGGISKTGYYSSNDSMMWRRDPGTQLDKVERHLIGVLGVKHTLLLPNKKTYLKSTLALSYQSDRLTSKELDNNYHFWPKDSSRYSYPTIRFTTSVNHKFNSGSVVRAGMTYSHFFFSIYGMNYDQNRVSQVFLDQHGNTGSIEGFFQWKYRLSPNFEINSGLHATSFLLNHKYAIEPRLGGKLNTGSNSFLSFGFGMHSRIEPISMYFTRIKEPGGAITQPNLDLKLTKAMHYVLGYEKMLSKNLKLKAEIYYQYLYHIPVVDNPGSIISTINNLYGLTDTAYASKGKGYNKGIEITVEKFFSKNYYFLLSGSVFDSKYKPANGQTYNTRFNTNYLVNALAGKDFNTGALKQNTFSINVRATSHGGFRYSPGRVATDNSGKTYLLFPPEETYSQHMSRYMRFDAGLKFRKNNRSYSWILSLDVQNITNRENVLEVEPNVDPRNIIHLDPTVTDLGIIPVLNLKVEF</sequence>
<evidence type="ECO:0000256" key="2">
    <source>
        <dbReference type="ARBA" id="ARBA00023136"/>
    </source>
</evidence>
<evidence type="ECO:0000256" key="3">
    <source>
        <dbReference type="ARBA" id="ARBA00023237"/>
    </source>
</evidence>
<evidence type="ECO:0000256" key="4">
    <source>
        <dbReference type="SAM" id="SignalP"/>
    </source>
</evidence>
<dbReference type="AlphaFoldDB" id="A0A1T5NQ37"/>
<dbReference type="Pfam" id="PF13715">
    <property type="entry name" value="CarbopepD_reg_2"/>
    <property type="match status" value="1"/>
</dbReference>
<keyword evidence="4" id="KW-0732">Signal</keyword>